<dbReference type="Proteomes" id="UP000274504">
    <property type="component" value="Unassembled WGS sequence"/>
</dbReference>
<sequence length="87" mass="8862">MRHSHLTSSISHHSHFSADAVLTGGSGSGGTGAVSSGVGGVLSSDDGDESSIEEESRFATSVDDAMSGNEGQEGEEETDIDEVDEFS</sequence>
<evidence type="ECO:0000313" key="3">
    <source>
        <dbReference type="Proteomes" id="UP000274504"/>
    </source>
</evidence>
<dbReference type="AlphaFoldDB" id="A0A0R3SP15"/>
<dbReference type="EMBL" id="UYSG01006739">
    <property type="protein sequence ID" value="VDL58996.1"/>
    <property type="molecule type" value="Genomic_DNA"/>
</dbReference>
<reference evidence="2 3" key="2">
    <citation type="submission" date="2018-11" db="EMBL/GenBank/DDBJ databases">
        <authorList>
            <consortium name="Pathogen Informatics"/>
        </authorList>
    </citation>
    <scope>NUCLEOTIDE SEQUENCE [LARGE SCALE GENOMIC DNA]</scope>
</reference>
<feature type="compositionally biased region" description="Acidic residues" evidence="1">
    <location>
        <begin position="72"/>
        <end position="87"/>
    </location>
</feature>
<evidence type="ECO:0000256" key="1">
    <source>
        <dbReference type="SAM" id="MobiDB-lite"/>
    </source>
</evidence>
<accession>A0A0R3SP15</accession>
<name>A0A0R3SP15_HYMDI</name>
<evidence type="ECO:0000313" key="4">
    <source>
        <dbReference type="WBParaSite" id="HDID_0000668001-mRNA-1"/>
    </source>
</evidence>
<proteinExistence type="predicted"/>
<feature type="compositionally biased region" description="Gly residues" evidence="1">
    <location>
        <begin position="24"/>
        <end position="40"/>
    </location>
</feature>
<protein>
    <submittedName>
        <fullName evidence="4">CTNNB1_binding domain-containing protein</fullName>
    </submittedName>
</protein>
<dbReference type="WBParaSite" id="HDID_0000668001-mRNA-1">
    <property type="protein sequence ID" value="HDID_0000668001-mRNA-1"/>
    <property type="gene ID" value="HDID_0000668001"/>
</dbReference>
<gene>
    <name evidence="2" type="ORF">HDID_LOCUS6678</name>
</gene>
<feature type="region of interest" description="Disordered" evidence="1">
    <location>
        <begin position="19"/>
        <end position="87"/>
    </location>
</feature>
<reference evidence="4" key="1">
    <citation type="submission" date="2017-02" db="UniProtKB">
        <authorList>
            <consortium name="WormBaseParasite"/>
        </authorList>
    </citation>
    <scope>IDENTIFICATION</scope>
</reference>
<organism evidence="4">
    <name type="scientific">Hymenolepis diminuta</name>
    <name type="common">Rat tapeworm</name>
    <dbReference type="NCBI Taxonomy" id="6216"/>
    <lineage>
        <taxon>Eukaryota</taxon>
        <taxon>Metazoa</taxon>
        <taxon>Spiralia</taxon>
        <taxon>Lophotrochozoa</taxon>
        <taxon>Platyhelminthes</taxon>
        <taxon>Cestoda</taxon>
        <taxon>Eucestoda</taxon>
        <taxon>Cyclophyllidea</taxon>
        <taxon>Hymenolepididae</taxon>
        <taxon>Hymenolepis</taxon>
    </lineage>
</organism>
<evidence type="ECO:0000313" key="2">
    <source>
        <dbReference type="EMBL" id="VDL58996.1"/>
    </source>
</evidence>